<dbReference type="PANTHER" id="PTHR42681:SF1">
    <property type="entry name" value="MALONYL-COA-ACYL CARRIER PROTEIN TRANSACYLASE, MITOCHONDRIAL"/>
    <property type="match status" value="1"/>
</dbReference>
<dbReference type="EMBL" id="PIQF01000002">
    <property type="protein sequence ID" value="RUO76119.1"/>
    <property type="molecule type" value="Genomic_DNA"/>
</dbReference>
<evidence type="ECO:0000256" key="1">
    <source>
        <dbReference type="ARBA" id="ARBA00013258"/>
    </source>
</evidence>
<protein>
    <recommendedName>
        <fullName evidence="1">[acyl-carrier-protein] S-malonyltransferase</fullName>
        <ecNumber evidence="1">2.3.1.39</ecNumber>
    </recommendedName>
</protein>
<proteinExistence type="predicted"/>
<name>A0A432ZDZ0_9GAMM</name>
<dbReference type="SUPFAM" id="SSF52151">
    <property type="entry name" value="FabD/lysophospholipase-like"/>
    <property type="match status" value="1"/>
</dbReference>
<dbReference type="Gene3D" id="3.30.70.250">
    <property type="entry name" value="Malonyl-CoA ACP transacylase, ACP-binding"/>
    <property type="match status" value="1"/>
</dbReference>
<dbReference type="Proteomes" id="UP000287908">
    <property type="component" value="Unassembled WGS sequence"/>
</dbReference>
<comment type="caution">
    <text evidence="5">The sequence shown here is derived from an EMBL/GenBank/DDBJ whole genome shotgun (WGS) entry which is preliminary data.</text>
</comment>
<gene>
    <name evidence="5" type="ORF">CWI81_08370</name>
</gene>
<sequence>MTAINSKPTAVVVCPGRGGYNKPELGSIFRHHEKQKPLIDKWDARRDALGTATVSQLDQADKFDFNWHRQADNAAALIYAAGYLDFNAIRDDYNIVAVTGNSMGWYTALACAGVWDAEHAMDIVTDMAVNTAEAEGAQLIYPLVDENWVWHAPYQQAITDVLKQHQGKLFESIRYGGYILLSGTQAAIAAAAKDLPVIEQRFPMILPGHAAFHSSLMQAASDRALKKWSVKQFQQPKTPLIDGRGFCWQLPGIDLDAIRQYTFQHQVTETYDFTRALQVAIHEFAPDHLILLGPGNSLGGAAGQVASMLNWQGITNKSSFNNIQKSDTRGTPMPPIVSLGIN</sequence>
<dbReference type="InterPro" id="IPR001227">
    <property type="entry name" value="Ac_transferase_dom_sf"/>
</dbReference>
<keyword evidence="3" id="KW-0012">Acyltransferase</keyword>
<dbReference type="GO" id="GO:0006633">
    <property type="term" value="P:fatty acid biosynthetic process"/>
    <property type="evidence" value="ECO:0007669"/>
    <property type="project" value="TreeGrafter"/>
</dbReference>
<evidence type="ECO:0000256" key="2">
    <source>
        <dbReference type="ARBA" id="ARBA00022679"/>
    </source>
</evidence>
<dbReference type="PANTHER" id="PTHR42681">
    <property type="entry name" value="MALONYL-COA-ACYL CARRIER PROTEIN TRANSACYLASE, MITOCHONDRIAL"/>
    <property type="match status" value="1"/>
</dbReference>
<dbReference type="Gene3D" id="3.40.366.10">
    <property type="entry name" value="Malonyl-Coenzyme A Acyl Carrier Protein, domain 2"/>
    <property type="match status" value="1"/>
</dbReference>
<comment type="catalytic activity">
    <reaction evidence="4">
        <text>holo-[ACP] + malonyl-CoA = malonyl-[ACP] + CoA</text>
        <dbReference type="Rhea" id="RHEA:41792"/>
        <dbReference type="Rhea" id="RHEA-COMP:9623"/>
        <dbReference type="Rhea" id="RHEA-COMP:9685"/>
        <dbReference type="ChEBI" id="CHEBI:57287"/>
        <dbReference type="ChEBI" id="CHEBI:57384"/>
        <dbReference type="ChEBI" id="CHEBI:64479"/>
        <dbReference type="ChEBI" id="CHEBI:78449"/>
        <dbReference type="EC" id="2.3.1.39"/>
    </reaction>
</comment>
<evidence type="ECO:0000313" key="5">
    <source>
        <dbReference type="EMBL" id="RUO76119.1"/>
    </source>
</evidence>
<dbReference type="OrthoDB" id="5756162at2"/>
<keyword evidence="2" id="KW-0808">Transferase</keyword>
<evidence type="ECO:0000313" key="6">
    <source>
        <dbReference type="Proteomes" id="UP000287908"/>
    </source>
</evidence>
<evidence type="ECO:0000256" key="4">
    <source>
        <dbReference type="ARBA" id="ARBA00048462"/>
    </source>
</evidence>
<dbReference type="AlphaFoldDB" id="A0A432ZDZ0"/>
<dbReference type="RefSeq" id="WP_126784842.1">
    <property type="nucleotide sequence ID" value="NZ_PIQF01000002.1"/>
</dbReference>
<dbReference type="EC" id="2.3.1.39" evidence="1"/>
<reference evidence="5 6" key="1">
    <citation type="journal article" date="2011" name="Front. Microbiol.">
        <title>Genomic signatures of strain selection and enhancement in Bacillus atrophaeus var. globigii, a historical biowarfare simulant.</title>
        <authorList>
            <person name="Gibbons H.S."/>
            <person name="Broomall S.M."/>
            <person name="McNew L.A."/>
            <person name="Daligault H."/>
            <person name="Chapman C."/>
            <person name="Bruce D."/>
            <person name="Karavis M."/>
            <person name="Krepps M."/>
            <person name="McGregor P.A."/>
            <person name="Hong C."/>
            <person name="Park K.H."/>
            <person name="Akmal A."/>
            <person name="Feldman A."/>
            <person name="Lin J.S."/>
            <person name="Chang W.E."/>
            <person name="Higgs B.W."/>
            <person name="Demirev P."/>
            <person name="Lindquist J."/>
            <person name="Liem A."/>
            <person name="Fochler E."/>
            <person name="Read T.D."/>
            <person name="Tapia R."/>
            <person name="Johnson S."/>
            <person name="Bishop-Lilly K.A."/>
            <person name="Detter C."/>
            <person name="Han C."/>
            <person name="Sozhamannan S."/>
            <person name="Rosenzweig C.N."/>
            <person name="Skowronski E.W."/>
        </authorList>
    </citation>
    <scope>NUCLEOTIDE SEQUENCE [LARGE SCALE GENOMIC DNA]</scope>
    <source>
        <strain evidence="5 6">CL-SP19</strain>
    </source>
</reference>
<accession>A0A432ZDZ0</accession>
<evidence type="ECO:0000256" key="3">
    <source>
        <dbReference type="ARBA" id="ARBA00023315"/>
    </source>
</evidence>
<keyword evidence="6" id="KW-1185">Reference proteome</keyword>
<dbReference type="InterPro" id="IPR016035">
    <property type="entry name" value="Acyl_Trfase/lysoPLipase"/>
</dbReference>
<dbReference type="GO" id="GO:0004314">
    <property type="term" value="F:[acyl-carrier-protein] S-malonyltransferase activity"/>
    <property type="evidence" value="ECO:0007669"/>
    <property type="project" value="UniProtKB-EC"/>
</dbReference>
<dbReference type="InterPro" id="IPR050858">
    <property type="entry name" value="Mal-CoA-ACP_Trans/PKS_FabD"/>
</dbReference>
<organism evidence="5 6">
    <name type="scientific">Idiomarina seosinensis</name>
    <dbReference type="NCBI Taxonomy" id="281739"/>
    <lineage>
        <taxon>Bacteria</taxon>
        <taxon>Pseudomonadati</taxon>
        <taxon>Pseudomonadota</taxon>
        <taxon>Gammaproteobacteria</taxon>
        <taxon>Alteromonadales</taxon>
        <taxon>Idiomarinaceae</taxon>
        <taxon>Idiomarina</taxon>
    </lineage>
</organism>